<dbReference type="EMBL" id="ML978229">
    <property type="protein sequence ID" value="KAF2027236.1"/>
    <property type="molecule type" value="Genomic_DNA"/>
</dbReference>
<feature type="transmembrane region" description="Helical" evidence="2">
    <location>
        <begin position="39"/>
        <end position="58"/>
    </location>
</feature>
<feature type="compositionally biased region" description="Polar residues" evidence="1">
    <location>
        <begin position="179"/>
        <end position="189"/>
    </location>
</feature>
<feature type="compositionally biased region" description="Basic and acidic residues" evidence="1">
    <location>
        <begin position="269"/>
        <end position="285"/>
    </location>
</feature>
<dbReference type="Proteomes" id="UP000799777">
    <property type="component" value="Unassembled WGS sequence"/>
</dbReference>
<gene>
    <name evidence="3" type="ORF">EK21DRAFT_32843</name>
</gene>
<feature type="compositionally biased region" description="Polar residues" evidence="1">
    <location>
        <begin position="1"/>
        <end position="10"/>
    </location>
</feature>
<feature type="region of interest" description="Disordered" evidence="1">
    <location>
        <begin position="1"/>
        <end position="30"/>
    </location>
</feature>
<name>A0A9P4H3C5_9PLEO</name>
<reference evidence="3" key="1">
    <citation type="journal article" date="2020" name="Stud. Mycol.">
        <title>101 Dothideomycetes genomes: a test case for predicting lifestyles and emergence of pathogens.</title>
        <authorList>
            <person name="Haridas S."/>
            <person name="Albert R."/>
            <person name="Binder M."/>
            <person name="Bloem J."/>
            <person name="Labutti K."/>
            <person name="Salamov A."/>
            <person name="Andreopoulos B."/>
            <person name="Baker S."/>
            <person name="Barry K."/>
            <person name="Bills G."/>
            <person name="Bluhm B."/>
            <person name="Cannon C."/>
            <person name="Castanera R."/>
            <person name="Culley D."/>
            <person name="Daum C."/>
            <person name="Ezra D."/>
            <person name="Gonzalez J."/>
            <person name="Henrissat B."/>
            <person name="Kuo A."/>
            <person name="Liang C."/>
            <person name="Lipzen A."/>
            <person name="Lutzoni F."/>
            <person name="Magnuson J."/>
            <person name="Mondo S."/>
            <person name="Nolan M."/>
            <person name="Ohm R."/>
            <person name="Pangilinan J."/>
            <person name="Park H.-J."/>
            <person name="Ramirez L."/>
            <person name="Alfaro M."/>
            <person name="Sun H."/>
            <person name="Tritt A."/>
            <person name="Yoshinaga Y."/>
            <person name="Zwiers L.-H."/>
            <person name="Turgeon B."/>
            <person name="Goodwin S."/>
            <person name="Spatafora J."/>
            <person name="Crous P."/>
            <person name="Grigoriev I."/>
        </authorList>
    </citation>
    <scope>NUCLEOTIDE SEQUENCE</scope>
    <source>
        <strain evidence="3">CBS 110217</strain>
    </source>
</reference>
<evidence type="ECO:0000256" key="2">
    <source>
        <dbReference type="SAM" id="Phobius"/>
    </source>
</evidence>
<dbReference type="AlphaFoldDB" id="A0A9P4H3C5"/>
<feature type="non-terminal residue" evidence="3">
    <location>
        <position position="302"/>
    </location>
</feature>
<feature type="compositionally biased region" description="Basic and acidic residues" evidence="1">
    <location>
        <begin position="229"/>
        <end position="252"/>
    </location>
</feature>
<evidence type="ECO:0000313" key="3">
    <source>
        <dbReference type="EMBL" id="KAF2027236.1"/>
    </source>
</evidence>
<evidence type="ECO:0000313" key="4">
    <source>
        <dbReference type="Proteomes" id="UP000799777"/>
    </source>
</evidence>
<keyword evidence="2" id="KW-1133">Transmembrane helix</keyword>
<organism evidence="3 4">
    <name type="scientific">Setomelanomma holmii</name>
    <dbReference type="NCBI Taxonomy" id="210430"/>
    <lineage>
        <taxon>Eukaryota</taxon>
        <taxon>Fungi</taxon>
        <taxon>Dikarya</taxon>
        <taxon>Ascomycota</taxon>
        <taxon>Pezizomycotina</taxon>
        <taxon>Dothideomycetes</taxon>
        <taxon>Pleosporomycetidae</taxon>
        <taxon>Pleosporales</taxon>
        <taxon>Pleosporineae</taxon>
        <taxon>Phaeosphaeriaceae</taxon>
        <taxon>Setomelanomma</taxon>
    </lineage>
</organism>
<feature type="compositionally biased region" description="Basic residues" evidence="1">
    <location>
        <begin position="197"/>
        <end position="207"/>
    </location>
</feature>
<evidence type="ECO:0000256" key="1">
    <source>
        <dbReference type="SAM" id="MobiDB-lite"/>
    </source>
</evidence>
<keyword evidence="2" id="KW-0812">Transmembrane</keyword>
<protein>
    <submittedName>
        <fullName evidence="3">Uncharacterized protein</fullName>
    </submittedName>
</protein>
<sequence>HHHYCTSANPSPLPTPAASKTEAPQPTHHHLNHVDRDSAIALGSIVLLIFAVMAWYVYSRLKERRQASLERLVEEQRRDSLRRASVMRDNEVGIRDIGFRMNSLWSKRSRQDSGATVVGSDNGRERGGGKKKSWPEFVDSRSSSSVATRVGSVDEGLAPHALDECPFHPRDRERWLSPHSRSASVSNYTPAPPSPSARKKSSHRRTSSIHGLPADVLVETRRASLSQAQEEKKWWEDVAKRGSSSHADRRFSVLEPIPEPIPEPGVAGDNREDAGQTGKTDDGNKTRSKSLQVAYDWTRPSV</sequence>
<comment type="caution">
    <text evidence="3">The sequence shown here is derived from an EMBL/GenBank/DDBJ whole genome shotgun (WGS) entry which is preliminary data.</text>
</comment>
<feature type="non-terminal residue" evidence="3">
    <location>
        <position position="1"/>
    </location>
</feature>
<feature type="region of interest" description="Disordered" evidence="1">
    <location>
        <begin position="172"/>
        <end position="302"/>
    </location>
</feature>
<proteinExistence type="predicted"/>
<accession>A0A9P4H3C5</accession>
<feature type="region of interest" description="Disordered" evidence="1">
    <location>
        <begin position="110"/>
        <end position="140"/>
    </location>
</feature>
<keyword evidence="2" id="KW-0472">Membrane</keyword>
<keyword evidence="4" id="KW-1185">Reference proteome</keyword>
<dbReference type="OrthoDB" id="3799937at2759"/>